<organism evidence="7 8">
    <name type="scientific">Rhododendron williamsianum</name>
    <dbReference type="NCBI Taxonomy" id="262921"/>
    <lineage>
        <taxon>Eukaryota</taxon>
        <taxon>Viridiplantae</taxon>
        <taxon>Streptophyta</taxon>
        <taxon>Embryophyta</taxon>
        <taxon>Tracheophyta</taxon>
        <taxon>Spermatophyta</taxon>
        <taxon>Magnoliopsida</taxon>
        <taxon>eudicotyledons</taxon>
        <taxon>Gunneridae</taxon>
        <taxon>Pentapetalae</taxon>
        <taxon>asterids</taxon>
        <taxon>Ericales</taxon>
        <taxon>Ericaceae</taxon>
        <taxon>Ericoideae</taxon>
        <taxon>Rhodoreae</taxon>
        <taxon>Rhododendron</taxon>
    </lineage>
</organism>
<dbReference type="Pfam" id="PF18052">
    <property type="entry name" value="Rx_N"/>
    <property type="match status" value="1"/>
</dbReference>
<feature type="domain" description="NB-ARC" evidence="5">
    <location>
        <begin position="138"/>
        <end position="188"/>
    </location>
</feature>
<dbReference type="OrthoDB" id="1736306at2759"/>
<dbReference type="GO" id="GO:0043531">
    <property type="term" value="F:ADP binding"/>
    <property type="evidence" value="ECO:0007669"/>
    <property type="project" value="InterPro"/>
</dbReference>
<name>A0A6A4LPE5_9ERIC</name>
<evidence type="ECO:0000256" key="1">
    <source>
        <dbReference type="ARBA" id="ARBA00022737"/>
    </source>
</evidence>
<proteinExistence type="predicted"/>
<evidence type="ECO:0000259" key="6">
    <source>
        <dbReference type="Pfam" id="PF18052"/>
    </source>
</evidence>
<sequence>MADIALMSVIRKTTDILANLLVEEFTSLYWLREDIEYWIQREMRWIKEFLKDADAREFKSHGSANLESGVRELTDDVEDIIDTYSCGPRQIFWHVDQPIIISIETQVEELRVKLLDQEICHCITSIVGMDGAGKTRQVQMQKEKWEENHPDMEANLYEFLKQKRYLIVLDDIWNIETRDALKIGIPNRMVSKEVY</sequence>
<gene>
    <name evidence="7" type="ORF">C3L33_05283</name>
</gene>
<evidence type="ECO:0008006" key="9">
    <source>
        <dbReference type="Google" id="ProtNLM"/>
    </source>
</evidence>
<dbReference type="InterPro" id="IPR038005">
    <property type="entry name" value="RX-like_CC"/>
</dbReference>
<dbReference type="AlphaFoldDB" id="A0A6A4LPE5"/>
<dbReference type="InterPro" id="IPR041118">
    <property type="entry name" value="Rx_N"/>
</dbReference>
<keyword evidence="8" id="KW-1185">Reference proteome</keyword>
<dbReference type="SUPFAM" id="SSF52540">
    <property type="entry name" value="P-loop containing nucleoside triphosphate hydrolases"/>
    <property type="match status" value="1"/>
</dbReference>
<keyword evidence="3" id="KW-0611">Plant defense</keyword>
<accession>A0A6A4LPE5</accession>
<feature type="non-terminal residue" evidence="7">
    <location>
        <position position="1"/>
    </location>
</feature>
<comment type="caution">
    <text evidence="7">The sequence shown here is derived from an EMBL/GenBank/DDBJ whole genome shotgun (WGS) entry which is preliminary data.</text>
</comment>
<keyword evidence="2" id="KW-0547">Nucleotide-binding</keyword>
<evidence type="ECO:0000313" key="8">
    <source>
        <dbReference type="Proteomes" id="UP000428333"/>
    </source>
</evidence>
<dbReference type="CDD" id="cd14798">
    <property type="entry name" value="RX-CC_like"/>
    <property type="match status" value="1"/>
</dbReference>
<dbReference type="EMBL" id="QEFC01000665">
    <property type="protein sequence ID" value="KAE9462806.1"/>
    <property type="molecule type" value="Genomic_DNA"/>
</dbReference>
<dbReference type="Gene3D" id="3.40.50.300">
    <property type="entry name" value="P-loop containing nucleotide triphosphate hydrolases"/>
    <property type="match status" value="1"/>
</dbReference>
<dbReference type="Gene3D" id="1.20.5.4130">
    <property type="match status" value="1"/>
</dbReference>
<feature type="domain" description="Disease resistance N-terminal" evidence="6">
    <location>
        <begin position="11"/>
        <end position="86"/>
    </location>
</feature>
<evidence type="ECO:0000259" key="5">
    <source>
        <dbReference type="Pfam" id="PF00931"/>
    </source>
</evidence>
<dbReference type="InterPro" id="IPR027417">
    <property type="entry name" value="P-loop_NTPase"/>
</dbReference>
<dbReference type="GO" id="GO:0005524">
    <property type="term" value="F:ATP binding"/>
    <property type="evidence" value="ECO:0007669"/>
    <property type="project" value="UniProtKB-KW"/>
</dbReference>
<evidence type="ECO:0000256" key="2">
    <source>
        <dbReference type="ARBA" id="ARBA00022741"/>
    </source>
</evidence>
<dbReference type="Pfam" id="PF00931">
    <property type="entry name" value="NB-ARC"/>
    <property type="match status" value="1"/>
</dbReference>
<evidence type="ECO:0000313" key="7">
    <source>
        <dbReference type="EMBL" id="KAE9462806.1"/>
    </source>
</evidence>
<dbReference type="GO" id="GO:0006952">
    <property type="term" value="P:defense response"/>
    <property type="evidence" value="ECO:0007669"/>
    <property type="project" value="UniProtKB-KW"/>
</dbReference>
<evidence type="ECO:0000256" key="3">
    <source>
        <dbReference type="ARBA" id="ARBA00022821"/>
    </source>
</evidence>
<evidence type="ECO:0000256" key="4">
    <source>
        <dbReference type="ARBA" id="ARBA00022840"/>
    </source>
</evidence>
<protein>
    <recommendedName>
        <fullName evidence="9">NB-ARC domain-containing protein</fullName>
    </recommendedName>
</protein>
<dbReference type="Proteomes" id="UP000428333">
    <property type="component" value="Linkage Group LG03"/>
</dbReference>
<reference evidence="7 8" key="1">
    <citation type="journal article" date="2019" name="Genome Biol. Evol.">
        <title>The Rhododendron genome and chromosomal organization provide insight into shared whole-genome duplications across the heath family (Ericaceae).</title>
        <authorList>
            <person name="Soza V.L."/>
            <person name="Lindsley D."/>
            <person name="Waalkes A."/>
            <person name="Ramage E."/>
            <person name="Patwardhan R.P."/>
            <person name="Burton J.N."/>
            <person name="Adey A."/>
            <person name="Kumar A."/>
            <person name="Qiu R."/>
            <person name="Shendure J."/>
            <person name="Hall B."/>
        </authorList>
    </citation>
    <scope>NUCLEOTIDE SEQUENCE [LARGE SCALE GENOMIC DNA]</scope>
    <source>
        <strain evidence="7">RSF 1966-606</strain>
    </source>
</reference>
<keyword evidence="1" id="KW-0677">Repeat</keyword>
<dbReference type="InterPro" id="IPR002182">
    <property type="entry name" value="NB-ARC"/>
</dbReference>
<keyword evidence="4" id="KW-0067">ATP-binding</keyword>